<evidence type="ECO:0000256" key="1">
    <source>
        <dbReference type="SAM" id="MobiDB-lite"/>
    </source>
</evidence>
<proteinExistence type="predicted"/>
<feature type="region of interest" description="Disordered" evidence="1">
    <location>
        <begin position="192"/>
        <end position="215"/>
    </location>
</feature>
<accession>A0AAV4PU58</accession>
<dbReference type="AlphaFoldDB" id="A0AAV4PU58"/>
<keyword evidence="3" id="KW-1185">Reference proteome</keyword>
<dbReference type="EMBL" id="BPLR01005209">
    <property type="protein sequence ID" value="GIY00630.1"/>
    <property type="molecule type" value="Genomic_DNA"/>
</dbReference>
<comment type="caution">
    <text evidence="2">The sequence shown here is derived from an EMBL/GenBank/DDBJ whole genome shotgun (WGS) entry which is preliminary data.</text>
</comment>
<name>A0AAV4PU58_CAEEX</name>
<protein>
    <submittedName>
        <fullName evidence="2">Uncharacterized protein</fullName>
    </submittedName>
</protein>
<organism evidence="2 3">
    <name type="scientific">Caerostris extrusa</name>
    <name type="common">Bark spider</name>
    <name type="synonym">Caerostris bankana</name>
    <dbReference type="NCBI Taxonomy" id="172846"/>
    <lineage>
        <taxon>Eukaryota</taxon>
        <taxon>Metazoa</taxon>
        <taxon>Ecdysozoa</taxon>
        <taxon>Arthropoda</taxon>
        <taxon>Chelicerata</taxon>
        <taxon>Arachnida</taxon>
        <taxon>Araneae</taxon>
        <taxon>Araneomorphae</taxon>
        <taxon>Entelegynae</taxon>
        <taxon>Araneoidea</taxon>
        <taxon>Araneidae</taxon>
        <taxon>Caerostris</taxon>
    </lineage>
</organism>
<gene>
    <name evidence="2" type="ORF">CEXT_240131</name>
</gene>
<dbReference type="Proteomes" id="UP001054945">
    <property type="component" value="Unassembled WGS sequence"/>
</dbReference>
<evidence type="ECO:0000313" key="3">
    <source>
        <dbReference type="Proteomes" id="UP001054945"/>
    </source>
</evidence>
<reference evidence="2 3" key="1">
    <citation type="submission" date="2021-06" db="EMBL/GenBank/DDBJ databases">
        <title>Caerostris extrusa draft genome.</title>
        <authorList>
            <person name="Kono N."/>
            <person name="Arakawa K."/>
        </authorList>
    </citation>
    <scope>NUCLEOTIDE SEQUENCE [LARGE SCALE GENOMIC DNA]</scope>
</reference>
<evidence type="ECO:0000313" key="2">
    <source>
        <dbReference type="EMBL" id="GIY00630.1"/>
    </source>
</evidence>
<sequence length="228" mass="24593">MEQMWKRYLHLGRYHLYEDGGGTHTWDAIVCTRAFGEQPVPDLPREDGGALPLELGDLGHDVWGGHSRLAASDGPGTDGAGLVVPAQDLGHAAVRDLEDAGDVAGPGAAVGQLHDLLTRGVWQGTTVHVHAAQLVDAAVACKTQHAPSKQISPHHRRRIIHNYLSELFSDRKTIRDTNSFLTVPASLCNYPTINRRHHHDHPQSTKSGGPTKEKAQMTLICRSGAAGG</sequence>